<feature type="transmembrane region" description="Helical" evidence="1">
    <location>
        <begin position="6"/>
        <end position="31"/>
    </location>
</feature>
<sequence length="261" mass="30286">WQSIKAIQGFVILLPSYLCHRFHTIYIYIYIYMESKAGIRKSHWFSLSPLQNSLLVVSGDCFHECPPLLARNVKEGGELMGIDMIMVHEKVSSIKLPHLDLIRQSLRRKRRKTWQEVLILLNIEGCVTVWRDYHGDVFAAKAERFFSKLIEKEVFLFRFHLWPSEKVVVIYSQMGSLTSTHNCNTGSLLRHTHNYLAFKSLNIIYALLDEMTDFGYPQYMEARILNGSYTKTSYGCHKFSLEGEKGYSTIGTKDKEGSKQK</sequence>
<dbReference type="InterPro" id="IPR011012">
    <property type="entry name" value="Longin-like_dom_sf"/>
</dbReference>
<dbReference type="AlphaFoldDB" id="A0A816ZK40"/>
<dbReference type="Proteomes" id="UP001295469">
    <property type="component" value="Chromosome A08"/>
</dbReference>
<accession>A0A816ZK40</accession>
<gene>
    <name evidence="2" type="ORF">DARMORV10_A08P04130.1</name>
</gene>
<keyword evidence="1" id="KW-0472">Membrane</keyword>
<proteinExistence type="predicted"/>
<evidence type="ECO:0000256" key="1">
    <source>
        <dbReference type="SAM" id="Phobius"/>
    </source>
</evidence>
<dbReference type="EMBL" id="HG994362">
    <property type="protein sequence ID" value="CAF2217661.1"/>
    <property type="molecule type" value="Genomic_DNA"/>
</dbReference>
<keyword evidence="1" id="KW-1133">Transmembrane helix</keyword>
<reference evidence="2" key="1">
    <citation type="submission" date="2021-01" db="EMBL/GenBank/DDBJ databases">
        <authorList>
            <consortium name="Genoscope - CEA"/>
            <person name="William W."/>
        </authorList>
    </citation>
    <scope>NUCLEOTIDE SEQUENCE</scope>
</reference>
<evidence type="ECO:0000313" key="2">
    <source>
        <dbReference type="EMBL" id="CAF2217661.1"/>
    </source>
</evidence>
<feature type="non-terminal residue" evidence="2">
    <location>
        <position position="1"/>
    </location>
</feature>
<organism evidence="2">
    <name type="scientific">Brassica napus</name>
    <name type="common">Rape</name>
    <dbReference type="NCBI Taxonomy" id="3708"/>
    <lineage>
        <taxon>Eukaryota</taxon>
        <taxon>Viridiplantae</taxon>
        <taxon>Streptophyta</taxon>
        <taxon>Embryophyta</taxon>
        <taxon>Tracheophyta</taxon>
        <taxon>Spermatophyta</taxon>
        <taxon>Magnoliopsida</taxon>
        <taxon>eudicotyledons</taxon>
        <taxon>Gunneridae</taxon>
        <taxon>Pentapetalae</taxon>
        <taxon>rosids</taxon>
        <taxon>malvids</taxon>
        <taxon>Brassicales</taxon>
        <taxon>Brassicaceae</taxon>
        <taxon>Brassiceae</taxon>
        <taxon>Brassica</taxon>
    </lineage>
</organism>
<name>A0A816ZK40_BRANA</name>
<dbReference type="SUPFAM" id="SSF64356">
    <property type="entry name" value="SNARE-like"/>
    <property type="match status" value="1"/>
</dbReference>
<keyword evidence="1" id="KW-0812">Transmembrane</keyword>
<protein>
    <submittedName>
        <fullName evidence="2">(rape) hypothetical protein</fullName>
    </submittedName>
</protein>